<dbReference type="GO" id="GO:0034038">
    <property type="term" value="F:deoxyhypusine synthase activity"/>
    <property type="evidence" value="ECO:0007669"/>
    <property type="project" value="UniProtKB-UniRule"/>
</dbReference>
<evidence type="ECO:0000256" key="4">
    <source>
        <dbReference type="ARBA" id="ARBA00005041"/>
    </source>
</evidence>
<dbReference type="AlphaFoldDB" id="A0A166CSE2"/>
<evidence type="ECO:0000256" key="3">
    <source>
        <dbReference type="ARBA" id="ARBA00002823"/>
    </source>
</evidence>
<dbReference type="EC" id="2.5.1.46" evidence="9"/>
<evidence type="ECO:0000313" key="11">
    <source>
        <dbReference type="EMBL" id="KZX16437.1"/>
    </source>
</evidence>
<dbReference type="Proteomes" id="UP000077275">
    <property type="component" value="Unassembled WGS sequence"/>
</dbReference>
<dbReference type="InterPro" id="IPR029035">
    <property type="entry name" value="DHS-like_NAD/FAD-binding_dom"/>
</dbReference>
<dbReference type="Gene3D" id="3.40.910.10">
    <property type="entry name" value="Deoxyhypusine synthase"/>
    <property type="match status" value="1"/>
</dbReference>
<evidence type="ECO:0000256" key="10">
    <source>
        <dbReference type="SAM" id="Phobius"/>
    </source>
</evidence>
<dbReference type="InterPro" id="IPR022899">
    <property type="entry name" value="Deoxyhypus_synthase_arc"/>
</dbReference>
<feature type="active site" description="Nucleophile" evidence="9">
    <location>
        <position position="285"/>
    </location>
</feature>
<dbReference type="Pfam" id="PF01916">
    <property type="entry name" value="DS"/>
    <property type="match status" value="1"/>
</dbReference>
<keyword evidence="6 9" id="KW-0808">Transferase</keyword>
<dbReference type="SUPFAM" id="SSF52467">
    <property type="entry name" value="DHS-like NAD/FAD-binding domain"/>
    <property type="match status" value="1"/>
</dbReference>
<comment type="similarity">
    <text evidence="5 9">Belongs to the deoxyhypusine synthase family.</text>
</comment>
<protein>
    <recommendedName>
        <fullName evidence="9">Probable deoxyhypusine synthase</fullName>
        <shortName evidence="9">DHS</shortName>
        <ecNumber evidence="9">2.5.1.46</ecNumber>
    </recommendedName>
</protein>
<proteinExistence type="inferred from homology"/>
<dbReference type="PANTHER" id="PTHR11703:SF2">
    <property type="entry name" value="DEOXYHYPUSINE SYNTHASE-LIKE PROTEIN"/>
    <property type="match status" value="1"/>
</dbReference>
<dbReference type="OrthoDB" id="17730at2157"/>
<evidence type="ECO:0000256" key="6">
    <source>
        <dbReference type="ARBA" id="ARBA00022679"/>
    </source>
</evidence>
<reference evidence="11 12" key="1">
    <citation type="submission" date="2016-04" db="EMBL/GenBank/DDBJ databases">
        <title>Genome sequence of Methanobrevibacter cuticularis DSM 11139.</title>
        <authorList>
            <person name="Poehlein A."/>
            <person name="Seedorf H."/>
            <person name="Daniel R."/>
        </authorList>
    </citation>
    <scope>NUCLEOTIDE SEQUENCE [LARGE SCALE GENOMIC DNA]</scope>
    <source>
        <strain evidence="11 12">DSM 11139</strain>
    </source>
</reference>
<dbReference type="HAMAP" id="MF_00153">
    <property type="entry name" value="DHS"/>
    <property type="match status" value="1"/>
</dbReference>
<comment type="caution">
    <text evidence="11">The sequence shown here is derived from an EMBL/GenBank/DDBJ whole genome shotgun (WGS) entry which is preliminary data.</text>
</comment>
<keyword evidence="8 9" id="KW-0386">Hypusine biosynthesis</keyword>
<evidence type="ECO:0000256" key="7">
    <source>
        <dbReference type="ARBA" id="ARBA00023027"/>
    </source>
</evidence>
<evidence type="ECO:0000256" key="2">
    <source>
        <dbReference type="ARBA" id="ARBA00001911"/>
    </source>
</evidence>
<gene>
    <name evidence="9" type="primary">dys</name>
    <name evidence="11" type="ORF">MBCUT_08230</name>
</gene>
<feature type="transmembrane region" description="Helical" evidence="10">
    <location>
        <begin position="292"/>
        <end position="311"/>
    </location>
</feature>
<keyword evidence="12" id="KW-1185">Reference proteome</keyword>
<dbReference type="GO" id="GO:0005737">
    <property type="term" value="C:cytoplasm"/>
    <property type="evidence" value="ECO:0007669"/>
    <property type="project" value="TreeGrafter"/>
</dbReference>
<dbReference type="UniPathway" id="UPA00354"/>
<evidence type="ECO:0000256" key="9">
    <source>
        <dbReference type="HAMAP-Rule" id="MF_00153"/>
    </source>
</evidence>
<dbReference type="STRING" id="47311.MBCUT_08230"/>
<organism evidence="11 12">
    <name type="scientific">Methanobrevibacter cuticularis</name>
    <dbReference type="NCBI Taxonomy" id="47311"/>
    <lineage>
        <taxon>Archaea</taxon>
        <taxon>Methanobacteriati</taxon>
        <taxon>Methanobacteriota</taxon>
        <taxon>Methanomada group</taxon>
        <taxon>Methanobacteria</taxon>
        <taxon>Methanobacteriales</taxon>
        <taxon>Methanobacteriaceae</taxon>
        <taxon>Methanobrevibacter</taxon>
    </lineage>
</organism>
<evidence type="ECO:0000256" key="8">
    <source>
        <dbReference type="ARBA" id="ARBA00023256"/>
    </source>
</evidence>
<evidence type="ECO:0000313" key="12">
    <source>
        <dbReference type="Proteomes" id="UP000077275"/>
    </source>
</evidence>
<accession>A0A166CSE2</accession>
<comment type="cofactor">
    <cofactor evidence="2 9">
        <name>NAD(+)</name>
        <dbReference type="ChEBI" id="CHEBI:57540"/>
    </cofactor>
</comment>
<comment type="catalytic activity">
    <reaction evidence="1 9">
        <text>[eIF5A protein]-L-lysine + spermidine = [eIF5A protein]-deoxyhypusine + propane-1,3-diamine</text>
        <dbReference type="Rhea" id="RHEA:33299"/>
        <dbReference type="Rhea" id="RHEA-COMP:10143"/>
        <dbReference type="Rhea" id="RHEA-COMP:10144"/>
        <dbReference type="ChEBI" id="CHEBI:29969"/>
        <dbReference type="ChEBI" id="CHEBI:57484"/>
        <dbReference type="ChEBI" id="CHEBI:57834"/>
        <dbReference type="ChEBI" id="CHEBI:82657"/>
        <dbReference type="EC" id="2.5.1.46"/>
    </reaction>
</comment>
<keyword evidence="7 9" id="KW-0520">NAD</keyword>
<dbReference type="NCBIfam" id="TIGR00321">
    <property type="entry name" value="dhys"/>
    <property type="match status" value="1"/>
</dbReference>
<dbReference type="InterPro" id="IPR002773">
    <property type="entry name" value="Deoxyhypusine_synthase"/>
</dbReference>
<keyword evidence="10" id="KW-0812">Transmembrane</keyword>
<dbReference type="EMBL" id="LWMW01000092">
    <property type="protein sequence ID" value="KZX16437.1"/>
    <property type="molecule type" value="Genomic_DNA"/>
</dbReference>
<keyword evidence="10" id="KW-1133">Transmembrane helix</keyword>
<comment type="pathway">
    <text evidence="4 9">Protein modification; eIF5A hypusination.</text>
</comment>
<dbReference type="PATRIC" id="fig|47311.3.peg.907"/>
<sequence length="317" mass="34317">MNVNQMNVKRDMKINELMEEFSASGVLGAGRVGRSCELLANMLEEENMSIFMSVAGPLVPGGLRNIIASMIKNKQIDVLVTSGANITHDLLESFGGKHYRNYGFDDEELNEAGMGRIGDIYTKSNDFEVFETKITEIISKIAIKLTNPNNSGNKPNIISISNFLYEVGSLIDDENSILKLAAENQIPIFAPGLIDSMLGLQLWMFTQENDLVLDALADMHDFSDIVFESPKVGAIILGGGLPKHYTLASNLLRGGLDAAIQITMDRSETGSLSGAPLEEAKSWSKAKCGSNLVSVVGDVTILFPLILAGALDKITSK</sequence>
<dbReference type="RefSeq" id="WP_067259238.1">
    <property type="nucleotide sequence ID" value="NZ_LWMW01000092.1"/>
</dbReference>
<keyword evidence="10" id="KW-0472">Membrane</keyword>
<name>A0A166CSE2_9EURY</name>
<dbReference type="InterPro" id="IPR036982">
    <property type="entry name" value="Deoxyhypusine_synthase_sf"/>
</dbReference>
<evidence type="ECO:0000256" key="5">
    <source>
        <dbReference type="ARBA" id="ARBA00009892"/>
    </source>
</evidence>
<evidence type="ECO:0000256" key="1">
    <source>
        <dbReference type="ARBA" id="ARBA00000952"/>
    </source>
</evidence>
<comment type="function">
    <text evidence="3 9">Catalyzes the NAD-dependent oxidative cleavage of spermidine and the subsequent transfer of the butylamine moiety of spermidine to the epsilon-amino group of a specific lysine residue of the eIF-5A precursor protein to form the intermediate deoxyhypusine residue.</text>
</comment>
<dbReference type="PANTHER" id="PTHR11703">
    <property type="entry name" value="DEOXYHYPUSINE SYNTHASE"/>
    <property type="match status" value="1"/>
</dbReference>